<organism evidence="6 7">
    <name type="scientific">Alteromonas hispanica</name>
    <dbReference type="NCBI Taxonomy" id="315421"/>
    <lineage>
        <taxon>Bacteria</taxon>
        <taxon>Pseudomonadati</taxon>
        <taxon>Pseudomonadota</taxon>
        <taxon>Gammaproteobacteria</taxon>
        <taxon>Alteromonadales</taxon>
        <taxon>Alteromonadaceae</taxon>
        <taxon>Alteromonas/Salinimonas group</taxon>
        <taxon>Alteromonas</taxon>
    </lineage>
</organism>
<dbReference type="GO" id="GO:0032259">
    <property type="term" value="P:methylation"/>
    <property type="evidence" value="ECO:0007669"/>
    <property type="project" value="UniProtKB-KW"/>
</dbReference>
<comment type="caution">
    <text evidence="6">The sequence shown here is derived from an EMBL/GenBank/DDBJ whole genome shotgun (WGS) entry which is preliminary data.</text>
</comment>
<sequence>MKVLLVPIEFSTWNQARAWSYTGAYAFIDGLKANDINYTFAPLIVGQDGNVNTACLDFVRNKTAEHYDQVWVWCVHGTLPDSYWEWFSKVADLSVGVLMESLTFESYELTEFPHLKNRREIVLEQLKNFDKALVCSESDAVIVHEELGIEATWYPPMIPEEYVNFREPPTSDSAVFVGSNYGKRREYLNDSKLSELLTRPHLPERDTDLPFVFDNILSELPHAFKNHQEFESFRLDLIAIRKTLFELHLEGLRMGFANVNLPSILKGFAGRVVESMCASVPVVSWLPPGKEQGNLFEKNEDILFFSSINECIESLDLLKNNLEYRDRITTNARNKLLTRHTSRIRIRQLLIWIQNGKRINYNRSQAYCPSLEESLYYKELFVKNQSWNRLEPNSDELSRWQVINKFLAETHPIANERLNIAEIGCGRGWLSKLMCKYGEVTALDPIGDVIHYAKSNYQGINFITGSAELLEFLGLDNSYDVVVSSEVLEHITDSQKPNFIKSLVNICKPGGSIIVSTPRRDILEDWINEYGVPNQPTEEWIFEADLTELFIEANCTSLKLERAFLMDIYQIHLFKKKP</sequence>
<evidence type="ECO:0000259" key="5">
    <source>
        <dbReference type="Pfam" id="PF13649"/>
    </source>
</evidence>
<name>A0A6L9MRX1_9ALTE</name>
<dbReference type="Pfam" id="PF13649">
    <property type="entry name" value="Methyltransf_25"/>
    <property type="match status" value="1"/>
</dbReference>
<evidence type="ECO:0000313" key="7">
    <source>
        <dbReference type="Proteomes" id="UP000478837"/>
    </source>
</evidence>
<keyword evidence="7" id="KW-1185">Reference proteome</keyword>
<evidence type="ECO:0000313" key="6">
    <source>
        <dbReference type="EMBL" id="NDW20660.1"/>
    </source>
</evidence>
<dbReference type="CDD" id="cd02440">
    <property type="entry name" value="AdoMet_MTases"/>
    <property type="match status" value="1"/>
</dbReference>
<dbReference type="PANTHER" id="PTHR43464:SF19">
    <property type="entry name" value="UBIQUINONE BIOSYNTHESIS O-METHYLTRANSFERASE, MITOCHONDRIAL"/>
    <property type="match status" value="1"/>
</dbReference>
<dbReference type="Gene3D" id="3.40.50.150">
    <property type="entry name" value="Vaccinia Virus protein VP39"/>
    <property type="match status" value="1"/>
</dbReference>
<dbReference type="InterPro" id="IPR041698">
    <property type="entry name" value="Methyltransf_25"/>
</dbReference>
<dbReference type="Proteomes" id="UP000478837">
    <property type="component" value="Unassembled WGS sequence"/>
</dbReference>
<dbReference type="InterPro" id="IPR029063">
    <property type="entry name" value="SAM-dependent_MTases_sf"/>
</dbReference>
<dbReference type="Pfam" id="PF13524">
    <property type="entry name" value="Glyco_trans_1_2"/>
    <property type="match status" value="1"/>
</dbReference>
<evidence type="ECO:0000259" key="4">
    <source>
        <dbReference type="Pfam" id="PF13524"/>
    </source>
</evidence>
<dbReference type="RefSeq" id="WP_163110250.1">
    <property type="nucleotide sequence ID" value="NZ_JAAAWP010000002.1"/>
</dbReference>
<gene>
    <name evidence="6" type="ORF">GTW09_03880</name>
</gene>
<accession>A0A6L9MRX1</accession>
<keyword evidence="2 6" id="KW-0808">Transferase</keyword>
<keyword evidence="3" id="KW-0949">S-adenosyl-L-methionine</keyword>
<reference evidence="6 7" key="1">
    <citation type="submission" date="2020-01" db="EMBL/GenBank/DDBJ databases">
        <title>Genomes of bacteria type strains.</title>
        <authorList>
            <person name="Chen J."/>
            <person name="Zhu S."/>
            <person name="Yang J."/>
        </authorList>
    </citation>
    <scope>NUCLEOTIDE SEQUENCE [LARGE SCALE GENOMIC DNA]</scope>
    <source>
        <strain evidence="6 7">LMG 22958</strain>
    </source>
</reference>
<feature type="domain" description="Spore protein YkvP/CgeB glycosyl transferase-like" evidence="4">
    <location>
        <begin position="265"/>
        <end position="350"/>
    </location>
</feature>
<dbReference type="AlphaFoldDB" id="A0A6L9MRX1"/>
<dbReference type="SUPFAM" id="SSF53335">
    <property type="entry name" value="S-adenosyl-L-methionine-dependent methyltransferases"/>
    <property type="match status" value="1"/>
</dbReference>
<dbReference type="InterPro" id="IPR055259">
    <property type="entry name" value="YkvP/CgeB_Glyco_trans-like"/>
</dbReference>
<evidence type="ECO:0000256" key="2">
    <source>
        <dbReference type="ARBA" id="ARBA00022679"/>
    </source>
</evidence>
<keyword evidence="1 6" id="KW-0489">Methyltransferase</keyword>
<proteinExistence type="predicted"/>
<evidence type="ECO:0000256" key="3">
    <source>
        <dbReference type="ARBA" id="ARBA00022691"/>
    </source>
</evidence>
<dbReference type="PANTHER" id="PTHR43464">
    <property type="entry name" value="METHYLTRANSFERASE"/>
    <property type="match status" value="1"/>
</dbReference>
<dbReference type="EMBL" id="JAAAWP010000002">
    <property type="protein sequence ID" value="NDW20660.1"/>
    <property type="molecule type" value="Genomic_DNA"/>
</dbReference>
<dbReference type="GO" id="GO:0008168">
    <property type="term" value="F:methyltransferase activity"/>
    <property type="evidence" value="ECO:0007669"/>
    <property type="project" value="UniProtKB-KW"/>
</dbReference>
<feature type="domain" description="Methyltransferase" evidence="5">
    <location>
        <begin position="420"/>
        <end position="511"/>
    </location>
</feature>
<evidence type="ECO:0000256" key="1">
    <source>
        <dbReference type="ARBA" id="ARBA00022603"/>
    </source>
</evidence>
<protein>
    <submittedName>
        <fullName evidence="6">Methyltransferase domain-containing protein</fullName>
    </submittedName>
</protein>